<evidence type="ECO:0000313" key="9">
    <source>
        <dbReference type="Proteomes" id="UP000271227"/>
    </source>
</evidence>
<dbReference type="InParanoid" id="A0A3M0BV73"/>
<proteinExistence type="inferred from homology"/>
<comment type="similarity">
    <text evidence="2">Belongs to the methyl-accepting chemotaxis (MCP) protein family.</text>
</comment>
<evidence type="ECO:0000256" key="3">
    <source>
        <dbReference type="PROSITE-ProRule" id="PRU00284"/>
    </source>
</evidence>
<evidence type="ECO:0000256" key="1">
    <source>
        <dbReference type="ARBA" id="ARBA00023224"/>
    </source>
</evidence>
<dbReference type="PROSITE" id="PS50111">
    <property type="entry name" value="CHEMOTAXIS_TRANSDUC_2"/>
    <property type="match status" value="1"/>
</dbReference>
<accession>A0A3M0BV73</accession>
<dbReference type="SMART" id="SM01358">
    <property type="entry name" value="HBM"/>
    <property type="match status" value="1"/>
</dbReference>
<dbReference type="Pfam" id="PF00015">
    <property type="entry name" value="MCPsignal"/>
    <property type="match status" value="1"/>
</dbReference>
<dbReference type="SMART" id="SM00283">
    <property type="entry name" value="MA"/>
    <property type="match status" value="1"/>
</dbReference>
<feature type="transmembrane region" description="Helical" evidence="5">
    <location>
        <begin position="44"/>
        <end position="68"/>
    </location>
</feature>
<evidence type="ECO:0000259" key="6">
    <source>
        <dbReference type="PROSITE" id="PS50111"/>
    </source>
</evidence>
<dbReference type="EMBL" id="REFR01000016">
    <property type="protein sequence ID" value="RMB01474.1"/>
    <property type="molecule type" value="Genomic_DNA"/>
</dbReference>
<protein>
    <submittedName>
        <fullName evidence="8">Methyl-accepting chemotaxis protein</fullName>
    </submittedName>
</protein>
<dbReference type="Pfam" id="PF00672">
    <property type="entry name" value="HAMP"/>
    <property type="match status" value="1"/>
</dbReference>
<feature type="domain" description="Methyl-accepting transducer" evidence="6">
    <location>
        <begin position="467"/>
        <end position="696"/>
    </location>
</feature>
<feature type="transmembrane region" description="Helical" evidence="5">
    <location>
        <begin position="316"/>
        <end position="337"/>
    </location>
</feature>
<keyword evidence="1 3" id="KW-0807">Transducer</keyword>
<keyword evidence="5" id="KW-1133">Transmembrane helix</keyword>
<dbReference type="GO" id="GO:0004888">
    <property type="term" value="F:transmembrane signaling receptor activity"/>
    <property type="evidence" value="ECO:0007669"/>
    <property type="project" value="InterPro"/>
</dbReference>
<evidence type="ECO:0000259" key="7">
    <source>
        <dbReference type="PROSITE" id="PS50885"/>
    </source>
</evidence>
<dbReference type="InterPro" id="IPR004089">
    <property type="entry name" value="MCPsignal_dom"/>
</dbReference>
<dbReference type="PRINTS" id="PR00260">
    <property type="entry name" value="CHEMTRNSDUCR"/>
</dbReference>
<feature type="domain" description="HAMP" evidence="7">
    <location>
        <begin position="338"/>
        <end position="391"/>
    </location>
</feature>
<dbReference type="SMART" id="SM00304">
    <property type="entry name" value="HAMP"/>
    <property type="match status" value="1"/>
</dbReference>
<comment type="caution">
    <text evidence="8">The sequence shown here is derived from an EMBL/GenBank/DDBJ whole genome shotgun (WGS) entry which is preliminary data.</text>
</comment>
<dbReference type="GO" id="GO:0016020">
    <property type="term" value="C:membrane"/>
    <property type="evidence" value="ECO:0007669"/>
    <property type="project" value="InterPro"/>
</dbReference>
<dbReference type="CDD" id="cd06225">
    <property type="entry name" value="HAMP"/>
    <property type="match status" value="1"/>
</dbReference>
<dbReference type="Gene3D" id="1.10.287.950">
    <property type="entry name" value="Methyl-accepting chemotaxis protein"/>
    <property type="match status" value="1"/>
</dbReference>
<feature type="region of interest" description="Disordered" evidence="4">
    <location>
        <begin position="400"/>
        <end position="428"/>
    </location>
</feature>
<organism evidence="8 9">
    <name type="scientific">Eilatimonas milleporae</name>
    <dbReference type="NCBI Taxonomy" id="911205"/>
    <lineage>
        <taxon>Bacteria</taxon>
        <taxon>Pseudomonadati</taxon>
        <taxon>Pseudomonadota</taxon>
        <taxon>Alphaproteobacteria</taxon>
        <taxon>Kordiimonadales</taxon>
        <taxon>Kordiimonadaceae</taxon>
        <taxon>Eilatimonas</taxon>
    </lineage>
</organism>
<dbReference type="GO" id="GO:0006935">
    <property type="term" value="P:chemotaxis"/>
    <property type="evidence" value="ECO:0007669"/>
    <property type="project" value="InterPro"/>
</dbReference>
<keyword evidence="5" id="KW-0472">Membrane</keyword>
<name>A0A3M0BV73_9PROT</name>
<dbReference type="PANTHER" id="PTHR32089:SF112">
    <property type="entry name" value="LYSOZYME-LIKE PROTEIN-RELATED"/>
    <property type="match status" value="1"/>
</dbReference>
<evidence type="ECO:0000313" key="8">
    <source>
        <dbReference type="EMBL" id="RMB01474.1"/>
    </source>
</evidence>
<evidence type="ECO:0000256" key="2">
    <source>
        <dbReference type="ARBA" id="ARBA00029447"/>
    </source>
</evidence>
<dbReference type="SUPFAM" id="SSF58104">
    <property type="entry name" value="Methyl-accepting chemotaxis protein (MCP) signaling domain"/>
    <property type="match status" value="1"/>
</dbReference>
<gene>
    <name evidence="8" type="ORF">BXY39_3658</name>
</gene>
<dbReference type="GO" id="GO:0007165">
    <property type="term" value="P:signal transduction"/>
    <property type="evidence" value="ECO:0007669"/>
    <property type="project" value="UniProtKB-KW"/>
</dbReference>
<evidence type="ECO:0000256" key="5">
    <source>
        <dbReference type="SAM" id="Phobius"/>
    </source>
</evidence>
<dbReference type="InterPro" id="IPR032255">
    <property type="entry name" value="HBM"/>
</dbReference>
<reference evidence="8 9" key="1">
    <citation type="submission" date="2018-10" db="EMBL/GenBank/DDBJ databases">
        <title>Genomic Encyclopedia of Archaeal and Bacterial Type Strains, Phase II (KMG-II): from individual species to whole genera.</title>
        <authorList>
            <person name="Goeker M."/>
        </authorList>
    </citation>
    <scope>NUCLEOTIDE SEQUENCE [LARGE SCALE GENOMIC DNA]</scope>
    <source>
        <strain evidence="8 9">DSM 25217</strain>
    </source>
</reference>
<keyword evidence="5" id="KW-0812">Transmembrane</keyword>
<dbReference type="AlphaFoldDB" id="A0A3M0BV73"/>
<dbReference type="InterPro" id="IPR004090">
    <property type="entry name" value="Chemotax_Me-accpt_rcpt"/>
</dbReference>
<dbReference type="Gene3D" id="6.10.340.10">
    <property type="match status" value="1"/>
</dbReference>
<dbReference type="InterPro" id="IPR003660">
    <property type="entry name" value="HAMP_dom"/>
</dbReference>
<sequence>MVVFATYPHPTFRVLSAAYRPHPMVKPNGLAMKQIIHNIRHISILARVGGLAVIAIVALVCVLAVNFWTTENRSFAEGMAVKYSDLLSNARFVELQGLQLRQHEKNFLLEKDVQFRTAYVRTADAIANQISALYDDLSGEGRSAAVRLQQVLQRHRGQFNIVANLQEEVGLNEESGLQGALREAVHTIEEALKNHSNKDLSILMLMMRRHEKDFIARLDPKYITRIATRDQEFRTALDNAAFPDEVKALIREKLGLYVQAFNNYAAKRQELIREITELETIYEQTLEGYEGIRDFASAGYARAQADAARTTETASILTWGISIVAILAAGLGSAIVVSTTVGPVRRLQAAVSQIADGQFDTHVPGTEYRDELGGVAQAIETLRDNASERLRLEQEAKEFQAREARREREESENKVAQERARFEEEAHLAQEREERADALRRLVAGFEEQISKNMLRLSDASYDMQESAQTMFDVAEKTGTSATSVTNAASAMDDSVSVMSTAIEEFSASIAEVNAQVRSANTLCDNAVSATSEGTDSITSLAESAKQVDEVMQLIEDIAAQTNLLALNATIEAARAGEAGKGFAVVASEVKSLANQTASATDRVGTQIKGMQTSVEIVVGAMQNVKDIIDQLNSIMTGIASASEEQESTTSEIRRNVSVSTESARQVSAEISDVNSNVSKTREVSGSVRTAADDLSRLGETMSRDTSEFLQQVRTM</sequence>
<dbReference type="PANTHER" id="PTHR32089">
    <property type="entry name" value="METHYL-ACCEPTING CHEMOTAXIS PROTEIN MCPB"/>
    <property type="match status" value="1"/>
</dbReference>
<dbReference type="Proteomes" id="UP000271227">
    <property type="component" value="Unassembled WGS sequence"/>
</dbReference>
<dbReference type="PROSITE" id="PS50885">
    <property type="entry name" value="HAMP"/>
    <property type="match status" value="1"/>
</dbReference>
<keyword evidence="9" id="KW-1185">Reference proteome</keyword>
<evidence type="ECO:0000256" key="4">
    <source>
        <dbReference type="SAM" id="MobiDB-lite"/>
    </source>
</evidence>